<feature type="transmembrane region" description="Helical" evidence="5">
    <location>
        <begin position="20"/>
        <end position="40"/>
    </location>
</feature>
<comment type="caution">
    <text evidence="6">The sequence shown here is derived from an EMBL/GenBank/DDBJ whole genome shotgun (WGS) entry which is preliminary data.</text>
</comment>
<dbReference type="Gene3D" id="1.20.120.1630">
    <property type="match status" value="1"/>
</dbReference>
<dbReference type="Pfam" id="PF04191">
    <property type="entry name" value="PEMT"/>
    <property type="match status" value="1"/>
</dbReference>
<evidence type="ECO:0000256" key="1">
    <source>
        <dbReference type="ARBA" id="ARBA00004127"/>
    </source>
</evidence>
<dbReference type="PANTHER" id="PTHR12714:SF9">
    <property type="entry name" value="PROTEIN-S-ISOPRENYLCYSTEINE O-METHYLTRANSFERASE"/>
    <property type="match status" value="1"/>
</dbReference>
<keyword evidence="3 5" id="KW-1133">Transmembrane helix</keyword>
<name>A0ABX0IUS1_9FLAO</name>
<dbReference type="InterPro" id="IPR007318">
    <property type="entry name" value="Phopholipid_MeTrfase"/>
</dbReference>
<organism evidence="6 7">
    <name type="scientific">Flavobacterium jejuense</name>
    <dbReference type="NCBI Taxonomy" id="1544455"/>
    <lineage>
        <taxon>Bacteria</taxon>
        <taxon>Pseudomonadati</taxon>
        <taxon>Bacteroidota</taxon>
        <taxon>Flavobacteriia</taxon>
        <taxon>Flavobacteriales</taxon>
        <taxon>Flavobacteriaceae</taxon>
        <taxon>Flavobacterium</taxon>
    </lineage>
</organism>
<proteinExistence type="predicted"/>
<dbReference type="RefSeq" id="WP_140961781.1">
    <property type="nucleotide sequence ID" value="NZ_VEVQ02000004.1"/>
</dbReference>
<dbReference type="Proteomes" id="UP000817854">
    <property type="component" value="Unassembled WGS sequence"/>
</dbReference>
<sequence length="250" mass="29542">MALQEELEQQGVWLFRYRGVLPVLILGIGMLLFLQTELYPETFFLKKTPYEIYYEMLCLVFSLFGLFLRICVIGYVPKNTSGRTVKKKVADSLNTTGMYSLVRHPLYVGNFFMWLGPAMLCGNFWFVVSFTLLYWVYYERIMFSEEQFLRGKFGETYLNWAEKIPAFVPDFKNFVKPNLTFSWKKVVRKEINGLFLLFLVFFFFDYLGVLTKNETAFNPFLFYSLIILSVAIVVIKIIKKKTDLLKQENR</sequence>
<dbReference type="PANTHER" id="PTHR12714">
    <property type="entry name" value="PROTEIN-S ISOPRENYLCYSTEINE O-METHYLTRANSFERASE"/>
    <property type="match status" value="1"/>
</dbReference>
<feature type="transmembrane region" description="Helical" evidence="5">
    <location>
        <begin position="220"/>
        <end position="238"/>
    </location>
</feature>
<evidence type="ECO:0000313" key="6">
    <source>
        <dbReference type="EMBL" id="NHN25530.1"/>
    </source>
</evidence>
<gene>
    <name evidence="6" type="ORF">FIA58_007555</name>
</gene>
<evidence type="ECO:0000256" key="3">
    <source>
        <dbReference type="ARBA" id="ARBA00022989"/>
    </source>
</evidence>
<reference evidence="6 7" key="2">
    <citation type="submission" date="2019-05" db="EMBL/GenBank/DDBJ databases">
        <authorList>
            <person name="Lianzixin W."/>
        </authorList>
    </citation>
    <scope>NUCLEOTIDE SEQUENCE [LARGE SCALE GENOMIC DNA]</scope>
    <source>
        <strain evidence="6 7">EC11</strain>
    </source>
</reference>
<feature type="transmembrane region" description="Helical" evidence="5">
    <location>
        <begin position="111"/>
        <end position="137"/>
    </location>
</feature>
<evidence type="ECO:0000256" key="4">
    <source>
        <dbReference type="ARBA" id="ARBA00023136"/>
    </source>
</evidence>
<keyword evidence="6" id="KW-0489">Methyltransferase</keyword>
<comment type="subcellular location">
    <subcellularLocation>
        <location evidence="1">Endomembrane system</location>
        <topology evidence="1">Multi-pass membrane protein</topology>
    </subcellularLocation>
</comment>
<keyword evidence="7" id="KW-1185">Reference proteome</keyword>
<protein>
    <submittedName>
        <fullName evidence="6">Lipid A phosphate methyltransferase</fullName>
    </submittedName>
</protein>
<dbReference type="EMBL" id="VEVQ02000004">
    <property type="protein sequence ID" value="NHN25530.1"/>
    <property type="molecule type" value="Genomic_DNA"/>
</dbReference>
<reference evidence="6 7" key="3">
    <citation type="submission" date="2020-02" db="EMBL/GenBank/DDBJ databases">
        <title>Flavobacterium profundi sp. nov., isolated from a deep-sea seamount.</title>
        <authorList>
            <person name="Zhang D.-C."/>
        </authorList>
    </citation>
    <scope>NUCLEOTIDE SEQUENCE [LARGE SCALE GENOMIC DNA]</scope>
    <source>
        <strain evidence="6 7">EC11</strain>
    </source>
</reference>
<keyword evidence="2 5" id="KW-0812">Transmembrane</keyword>
<evidence type="ECO:0000313" key="7">
    <source>
        <dbReference type="Proteomes" id="UP000817854"/>
    </source>
</evidence>
<feature type="transmembrane region" description="Helical" evidence="5">
    <location>
        <begin position="52"/>
        <end position="76"/>
    </location>
</feature>
<evidence type="ECO:0000256" key="5">
    <source>
        <dbReference type="SAM" id="Phobius"/>
    </source>
</evidence>
<reference evidence="7" key="1">
    <citation type="submission" date="2019-05" db="EMBL/GenBank/DDBJ databases">
        <title>Flavobacterium profundi sp. nov., isolated from a deep-sea seamount.</title>
        <authorList>
            <person name="Zhang D.-C."/>
        </authorList>
    </citation>
    <scope>NUCLEOTIDE SEQUENCE [LARGE SCALE GENOMIC DNA]</scope>
    <source>
        <strain evidence="7">EC11</strain>
    </source>
</reference>
<dbReference type="GO" id="GO:0032259">
    <property type="term" value="P:methylation"/>
    <property type="evidence" value="ECO:0007669"/>
    <property type="project" value="UniProtKB-KW"/>
</dbReference>
<dbReference type="GO" id="GO:0008168">
    <property type="term" value="F:methyltransferase activity"/>
    <property type="evidence" value="ECO:0007669"/>
    <property type="project" value="UniProtKB-KW"/>
</dbReference>
<feature type="transmembrane region" description="Helical" evidence="5">
    <location>
        <begin position="191"/>
        <end position="208"/>
    </location>
</feature>
<keyword evidence="4 5" id="KW-0472">Membrane</keyword>
<keyword evidence="6" id="KW-0808">Transferase</keyword>
<evidence type="ECO:0000256" key="2">
    <source>
        <dbReference type="ARBA" id="ARBA00022692"/>
    </source>
</evidence>
<accession>A0ABX0IUS1</accession>